<dbReference type="AlphaFoldDB" id="A0A423TM52"/>
<reference evidence="3 4" key="2">
    <citation type="submission" date="2019-01" db="EMBL/GenBank/DDBJ databases">
        <title>The decoding of complex shrimp genome reveals the adaptation for benthos swimmer, frequently molting mechanism and breeding impact on genome.</title>
        <authorList>
            <person name="Sun Y."/>
            <person name="Gao Y."/>
            <person name="Yu Y."/>
        </authorList>
    </citation>
    <scope>NUCLEOTIDE SEQUENCE [LARGE SCALE GENOMIC DNA]</scope>
    <source>
        <tissue evidence="3">Muscle</tissue>
    </source>
</reference>
<reference evidence="3 4" key="1">
    <citation type="submission" date="2018-04" db="EMBL/GenBank/DDBJ databases">
        <authorList>
            <person name="Zhang X."/>
            <person name="Yuan J."/>
            <person name="Li F."/>
            <person name="Xiang J."/>
        </authorList>
    </citation>
    <scope>NUCLEOTIDE SEQUENCE [LARGE SCALE GENOMIC DNA]</scope>
    <source>
        <tissue evidence="3">Muscle</tissue>
    </source>
</reference>
<feature type="compositionally biased region" description="Low complexity" evidence="1">
    <location>
        <begin position="218"/>
        <end position="243"/>
    </location>
</feature>
<feature type="signal peptide" evidence="2">
    <location>
        <begin position="1"/>
        <end position="23"/>
    </location>
</feature>
<organism evidence="3 4">
    <name type="scientific">Penaeus vannamei</name>
    <name type="common">Whiteleg shrimp</name>
    <name type="synonym">Litopenaeus vannamei</name>
    <dbReference type="NCBI Taxonomy" id="6689"/>
    <lineage>
        <taxon>Eukaryota</taxon>
        <taxon>Metazoa</taxon>
        <taxon>Ecdysozoa</taxon>
        <taxon>Arthropoda</taxon>
        <taxon>Crustacea</taxon>
        <taxon>Multicrustacea</taxon>
        <taxon>Malacostraca</taxon>
        <taxon>Eumalacostraca</taxon>
        <taxon>Eucarida</taxon>
        <taxon>Decapoda</taxon>
        <taxon>Dendrobranchiata</taxon>
        <taxon>Penaeoidea</taxon>
        <taxon>Penaeidae</taxon>
        <taxon>Penaeus</taxon>
    </lineage>
</organism>
<evidence type="ECO:0000256" key="1">
    <source>
        <dbReference type="SAM" id="MobiDB-lite"/>
    </source>
</evidence>
<accession>A0A423TM52</accession>
<evidence type="ECO:0000313" key="3">
    <source>
        <dbReference type="EMBL" id="ROT77537.1"/>
    </source>
</evidence>
<comment type="caution">
    <text evidence="3">The sequence shown here is derived from an EMBL/GenBank/DDBJ whole genome shotgun (WGS) entry which is preliminary data.</text>
</comment>
<dbReference type="EMBL" id="QCYY01001512">
    <property type="protein sequence ID" value="ROT77537.1"/>
    <property type="molecule type" value="Genomic_DNA"/>
</dbReference>
<feature type="region of interest" description="Disordered" evidence="1">
    <location>
        <begin position="159"/>
        <end position="243"/>
    </location>
</feature>
<name>A0A423TM52_PENVA</name>
<feature type="compositionally biased region" description="Low complexity" evidence="1">
    <location>
        <begin position="41"/>
        <end position="55"/>
    </location>
</feature>
<dbReference type="OrthoDB" id="10261408at2759"/>
<feature type="compositionally biased region" description="Low complexity" evidence="1">
    <location>
        <begin position="88"/>
        <end position="106"/>
    </location>
</feature>
<feature type="compositionally biased region" description="Basic and acidic residues" evidence="1">
    <location>
        <begin position="70"/>
        <end position="87"/>
    </location>
</feature>
<evidence type="ECO:0000313" key="4">
    <source>
        <dbReference type="Proteomes" id="UP000283509"/>
    </source>
</evidence>
<keyword evidence="4" id="KW-1185">Reference proteome</keyword>
<protein>
    <submittedName>
        <fullName evidence="3">Uncharacterized protein</fullName>
    </submittedName>
</protein>
<evidence type="ECO:0000256" key="2">
    <source>
        <dbReference type="SAM" id="SignalP"/>
    </source>
</evidence>
<feature type="chain" id="PRO_5019147977" evidence="2">
    <location>
        <begin position="24"/>
        <end position="430"/>
    </location>
</feature>
<gene>
    <name evidence="3" type="ORF">C7M84_003820</name>
</gene>
<feature type="region of interest" description="Disordered" evidence="1">
    <location>
        <begin position="32"/>
        <end position="129"/>
    </location>
</feature>
<dbReference type="Proteomes" id="UP000283509">
    <property type="component" value="Unassembled WGS sequence"/>
</dbReference>
<feature type="compositionally biased region" description="Basic and acidic residues" evidence="1">
    <location>
        <begin position="109"/>
        <end position="125"/>
    </location>
</feature>
<sequence>MDRFRQWFLIWEALLLKNRVADAMLMLQGVSTDNADESGNTPGTSSDSTLTSSHSQGRGKRGVLQRQHGIIRDAAGEERREENREATHQQQHSQQSQHPQQQQTPQESGKSDTKDAKGEAEKEPELIIPDTVVVSAGTVTLSSNQPALLQVPTMLMGHRDSIGPGPLPKQHSHPTPLLTPTPIISKQLSHPESRGPPTHQGPPQMSKQRSHPGVLTHTPSPSERLPSTTTTTSTSSTAPQQQQHLQVIPMHLVVKPRAPPVTMPSQLRPIQPKPCEGPAVSEPLPKKEIPLIRLTPSEDGGNVNISSSGFNMSGCTVTGPSRPIRALSEEPAMSRQSMTHTHEQLAPGPSVLIQSVSQDSGLDSGTGNRMLSTPQLSVTTTPPLRPASSPGHCPVLRGGPALGCNLYRAEEHSFGTPLQVTVPSFVVVLL</sequence>
<keyword evidence="2" id="KW-0732">Signal</keyword>
<proteinExistence type="predicted"/>